<dbReference type="RefSeq" id="WP_250201430.1">
    <property type="nucleotide sequence ID" value="NZ_CP097649.1"/>
</dbReference>
<gene>
    <name evidence="2" type="ORF">M8231_10455</name>
</gene>
<dbReference type="Pfam" id="PF08379">
    <property type="entry name" value="Bact_transglu_N"/>
    <property type="match status" value="1"/>
</dbReference>
<dbReference type="EMBL" id="CP097649">
    <property type="protein sequence ID" value="URI14243.1"/>
    <property type="molecule type" value="Genomic_DNA"/>
</dbReference>
<dbReference type="InterPro" id="IPR013589">
    <property type="entry name" value="Bac_transglu_N"/>
</dbReference>
<dbReference type="SMART" id="SM00460">
    <property type="entry name" value="TGc"/>
    <property type="match status" value="1"/>
</dbReference>
<evidence type="ECO:0000259" key="1">
    <source>
        <dbReference type="SMART" id="SM00460"/>
    </source>
</evidence>
<dbReference type="SUPFAM" id="SSF54001">
    <property type="entry name" value="Cysteine proteinases"/>
    <property type="match status" value="1"/>
</dbReference>
<name>A0ABY4SHK3_9CAUL</name>
<evidence type="ECO:0000313" key="2">
    <source>
        <dbReference type="EMBL" id="URI14243.1"/>
    </source>
</evidence>
<protein>
    <submittedName>
        <fullName evidence="2">Transglutaminase family protein</fullName>
    </submittedName>
</protein>
<keyword evidence="3" id="KW-1185">Reference proteome</keyword>
<dbReference type="Pfam" id="PF01841">
    <property type="entry name" value="Transglut_core"/>
    <property type="match status" value="1"/>
</dbReference>
<dbReference type="InterPro" id="IPR038765">
    <property type="entry name" value="Papain-like_cys_pep_sf"/>
</dbReference>
<dbReference type="Proteomes" id="UP001055429">
    <property type="component" value="Chromosome"/>
</dbReference>
<accession>A0ABY4SHK3</accession>
<reference evidence="2" key="1">
    <citation type="submission" date="2022-05" db="EMBL/GenBank/DDBJ databases">
        <title>Brevundimonas albigilva TT17 genome sequence.</title>
        <authorList>
            <person name="Lee K."/>
            <person name="Son H."/>
        </authorList>
    </citation>
    <scope>NUCLEOTIDE SEQUENCE</scope>
    <source>
        <strain evidence="2">TT17</strain>
    </source>
</reference>
<feature type="domain" description="Transglutaminase-like" evidence="1">
    <location>
        <begin position="157"/>
        <end position="222"/>
    </location>
</feature>
<dbReference type="PANTHER" id="PTHR33490">
    <property type="entry name" value="BLR5614 PROTEIN-RELATED"/>
    <property type="match status" value="1"/>
</dbReference>
<dbReference type="PANTHER" id="PTHR33490:SF6">
    <property type="entry name" value="SLL1049 PROTEIN"/>
    <property type="match status" value="1"/>
</dbReference>
<dbReference type="Gene3D" id="3.10.620.30">
    <property type="match status" value="1"/>
</dbReference>
<dbReference type="InterPro" id="IPR002931">
    <property type="entry name" value="Transglutaminase-like"/>
</dbReference>
<proteinExistence type="predicted"/>
<organism evidence="2 3">
    <name type="scientific">Brevundimonas albigilva</name>
    <dbReference type="NCBI Taxonomy" id="1312364"/>
    <lineage>
        <taxon>Bacteria</taxon>
        <taxon>Pseudomonadati</taxon>
        <taxon>Pseudomonadota</taxon>
        <taxon>Alphaproteobacteria</taxon>
        <taxon>Caulobacterales</taxon>
        <taxon>Caulobacteraceae</taxon>
        <taxon>Brevundimonas</taxon>
    </lineage>
</organism>
<sequence>MRIRIDHATRYAYARPARFIVQMLRLTPKSCESQQVRDWRIETDVDARLRRSEDAFGNIVHSLYTERPTDDLTIRVTGEVSTVDTGGVIRGQNEKLSPSVYLRETRLTRPDAALTAFADTAGQGGALDRMHRLMGAIHQAVAFDVGATSATHSAAEAFALRRGVCQDHAQIFIACARAGGVPARYVSGHLNRTDGQHDQDAAHAWAEAWIDDLGWVGFDPANGICPTDHYVRVAIGLDALGATPIRGTSYGGGVESLTVALHVRPVQQSQQQHQSRGWS</sequence>
<evidence type="ECO:0000313" key="3">
    <source>
        <dbReference type="Proteomes" id="UP001055429"/>
    </source>
</evidence>